<feature type="region of interest" description="Disordered" evidence="1">
    <location>
        <begin position="1"/>
        <end position="77"/>
    </location>
</feature>
<name>A0AAJ0G0D2_9HYPO</name>
<feature type="compositionally biased region" description="Pro residues" evidence="1">
    <location>
        <begin position="53"/>
        <end position="68"/>
    </location>
</feature>
<feature type="compositionally biased region" description="Pro residues" evidence="1">
    <location>
        <begin position="1"/>
        <end position="29"/>
    </location>
</feature>
<evidence type="ECO:0000256" key="1">
    <source>
        <dbReference type="SAM" id="MobiDB-lite"/>
    </source>
</evidence>
<dbReference type="AlphaFoldDB" id="A0AAJ0G0D2"/>
<gene>
    <name evidence="2" type="ORF">QQS21_003641</name>
</gene>
<dbReference type="Proteomes" id="UP001251528">
    <property type="component" value="Unassembled WGS sequence"/>
</dbReference>
<organism evidence="2 3">
    <name type="scientific">Conoideocrella luteorostrata</name>
    <dbReference type="NCBI Taxonomy" id="1105319"/>
    <lineage>
        <taxon>Eukaryota</taxon>
        <taxon>Fungi</taxon>
        <taxon>Dikarya</taxon>
        <taxon>Ascomycota</taxon>
        <taxon>Pezizomycotina</taxon>
        <taxon>Sordariomycetes</taxon>
        <taxon>Hypocreomycetidae</taxon>
        <taxon>Hypocreales</taxon>
        <taxon>Clavicipitaceae</taxon>
        <taxon>Conoideocrella</taxon>
    </lineage>
</organism>
<accession>A0AAJ0G0D2</accession>
<dbReference type="EMBL" id="JASWJB010000049">
    <property type="protein sequence ID" value="KAK2605915.1"/>
    <property type="molecule type" value="Genomic_DNA"/>
</dbReference>
<evidence type="ECO:0000313" key="2">
    <source>
        <dbReference type="EMBL" id="KAK2605915.1"/>
    </source>
</evidence>
<comment type="caution">
    <text evidence="2">The sequence shown here is derived from an EMBL/GenBank/DDBJ whole genome shotgun (WGS) entry which is preliminary data.</text>
</comment>
<reference evidence="2" key="1">
    <citation type="submission" date="2023-06" db="EMBL/GenBank/DDBJ databases">
        <title>Conoideocrella luteorostrata (Hypocreales: Clavicipitaceae), a potential biocontrol fungus for elongate hemlock scale in United States Christmas tree production areas.</title>
        <authorList>
            <person name="Barrett H."/>
            <person name="Lovett B."/>
            <person name="Macias A.M."/>
            <person name="Stajich J.E."/>
            <person name="Kasson M.T."/>
        </authorList>
    </citation>
    <scope>NUCLEOTIDE SEQUENCE</scope>
    <source>
        <strain evidence="2">ARSEF 14590</strain>
    </source>
</reference>
<protein>
    <submittedName>
        <fullName evidence="2">Uncharacterized protein</fullName>
    </submittedName>
</protein>
<keyword evidence="3" id="KW-1185">Reference proteome</keyword>
<sequence>MPQTIPLPQPQSQPQSQPQPQPQPEPQPEPQHQVQAQASQPPHPEASHKSFRPPTPPRPSTAPPPQPQHPASQPDEIPALTSIHPAIYVPIPEGFFTFQPPSSPAEHHAAAITAIDSHAQSVKANIRALTKQECVRITRLAAHHEAVYLAQNPNPLPTEASSKGRLSSEDKRSMIANLEAPKEANLGKSLPSLPDFKAWSAATPEEWGEREVLATVSRTMHELTGYDEHVRRTKVVHEEALKREAWTATEDQVMEDVDDVV</sequence>
<evidence type="ECO:0000313" key="3">
    <source>
        <dbReference type="Proteomes" id="UP001251528"/>
    </source>
</evidence>
<proteinExistence type="predicted"/>